<dbReference type="Gene3D" id="1.20.1050.10">
    <property type="match status" value="1"/>
</dbReference>
<comment type="caution">
    <text evidence="1">The sequence shown here is derived from an EMBL/GenBank/DDBJ whole genome shotgun (WGS) entry which is preliminary data.</text>
</comment>
<sequence length="152" mass="17030">MIQSLDVHALTSIRGLEAHDTSDGSPSYTVPAIHHVPTDKYIMDSPTIAEFLESTYPDPELLLASDLDREIEKKKTWEERVDKIGKLSDLALKNKDKGPFLFGEKPSSIDFFIAAKLQSARTIHEGIFERCAEDPGFKAIYEACVPYMGKKD</sequence>
<evidence type="ECO:0000313" key="2">
    <source>
        <dbReference type="Proteomes" id="UP000544331"/>
    </source>
</evidence>
<dbReference type="EMBL" id="JAAOAN010000817">
    <property type="protein sequence ID" value="KAF5699393.1"/>
    <property type="molecule type" value="Genomic_DNA"/>
</dbReference>
<dbReference type="Gene3D" id="3.40.30.10">
    <property type="entry name" value="Glutaredoxin"/>
    <property type="match status" value="1"/>
</dbReference>
<reference evidence="1 2" key="1">
    <citation type="submission" date="2020-05" db="EMBL/GenBank/DDBJ databases">
        <title>Identification and distribution of gene clusters putatively required for synthesis of sphingolipid metabolism inhibitors in phylogenetically diverse species of the filamentous fungus Fusarium.</title>
        <authorList>
            <person name="Kim H.-S."/>
            <person name="Busman M."/>
            <person name="Brown D.W."/>
            <person name="Divon H."/>
            <person name="Uhlig S."/>
            <person name="Proctor R.H."/>
        </authorList>
    </citation>
    <scope>NUCLEOTIDE SEQUENCE [LARGE SCALE GENOMIC DNA]</scope>
    <source>
        <strain evidence="1 2">NRRL 66235</strain>
    </source>
</reference>
<keyword evidence="2" id="KW-1185">Reference proteome</keyword>
<dbReference type="AlphaFoldDB" id="A0A8H5XT18"/>
<protein>
    <submittedName>
        <fullName evidence="1">Glutathione S-transferase</fullName>
    </submittedName>
</protein>
<dbReference type="InterPro" id="IPR036282">
    <property type="entry name" value="Glutathione-S-Trfase_C_sf"/>
</dbReference>
<organism evidence="1 2">
    <name type="scientific">Fusarium mundagurra</name>
    <dbReference type="NCBI Taxonomy" id="1567541"/>
    <lineage>
        <taxon>Eukaryota</taxon>
        <taxon>Fungi</taxon>
        <taxon>Dikarya</taxon>
        <taxon>Ascomycota</taxon>
        <taxon>Pezizomycotina</taxon>
        <taxon>Sordariomycetes</taxon>
        <taxon>Hypocreomycetidae</taxon>
        <taxon>Hypocreales</taxon>
        <taxon>Nectriaceae</taxon>
        <taxon>Fusarium</taxon>
        <taxon>Fusarium fujikuroi species complex</taxon>
    </lineage>
</organism>
<name>A0A8H5XT18_9HYPO</name>
<accession>A0A8H5XT18</accession>
<dbReference type="SUPFAM" id="SSF47616">
    <property type="entry name" value="GST C-terminal domain-like"/>
    <property type="match status" value="1"/>
</dbReference>
<dbReference type="GO" id="GO:0016740">
    <property type="term" value="F:transferase activity"/>
    <property type="evidence" value="ECO:0007669"/>
    <property type="project" value="UniProtKB-KW"/>
</dbReference>
<dbReference type="OrthoDB" id="4951845at2759"/>
<gene>
    <name evidence="1" type="ORF">FMUND_14777</name>
</gene>
<dbReference type="Proteomes" id="UP000544331">
    <property type="component" value="Unassembled WGS sequence"/>
</dbReference>
<keyword evidence="1" id="KW-0808">Transferase</keyword>
<proteinExistence type="predicted"/>
<evidence type="ECO:0000313" key="1">
    <source>
        <dbReference type="EMBL" id="KAF5699393.1"/>
    </source>
</evidence>